<dbReference type="Proteomes" id="UP000681722">
    <property type="component" value="Unassembled WGS sequence"/>
</dbReference>
<proteinExistence type="predicted"/>
<dbReference type="EMBL" id="CAJOBC010020273">
    <property type="protein sequence ID" value="CAF4045711.1"/>
    <property type="molecule type" value="Genomic_DNA"/>
</dbReference>
<evidence type="ECO:0000313" key="2">
    <source>
        <dbReference type="Proteomes" id="UP000681722"/>
    </source>
</evidence>
<organism evidence="1 2">
    <name type="scientific">Didymodactylos carnosus</name>
    <dbReference type="NCBI Taxonomy" id="1234261"/>
    <lineage>
        <taxon>Eukaryota</taxon>
        <taxon>Metazoa</taxon>
        <taxon>Spiralia</taxon>
        <taxon>Gnathifera</taxon>
        <taxon>Rotifera</taxon>
        <taxon>Eurotatoria</taxon>
        <taxon>Bdelloidea</taxon>
        <taxon>Philodinida</taxon>
        <taxon>Philodinidae</taxon>
        <taxon>Didymodactylos</taxon>
    </lineage>
</organism>
<name>A0A8S2PDA5_9BILA</name>
<reference evidence="1" key="1">
    <citation type="submission" date="2021-02" db="EMBL/GenBank/DDBJ databases">
        <authorList>
            <person name="Nowell W R."/>
        </authorList>
    </citation>
    <scope>NUCLEOTIDE SEQUENCE</scope>
</reference>
<dbReference type="OrthoDB" id="6022300at2759"/>
<dbReference type="AlphaFoldDB" id="A0A8S2PDA5"/>
<accession>A0A8S2PDA5</accession>
<feature type="non-terminal residue" evidence="1">
    <location>
        <position position="1"/>
    </location>
</feature>
<evidence type="ECO:0000313" key="1">
    <source>
        <dbReference type="EMBL" id="CAF4045711.1"/>
    </source>
</evidence>
<comment type="caution">
    <text evidence="1">The sequence shown here is derived from an EMBL/GenBank/DDBJ whole genome shotgun (WGS) entry which is preliminary data.</text>
</comment>
<gene>
    <name evidence="1" type="ORF">SRO942_LOCUS26985</name>
</gene>
<sequence length="41" mass="4780">ENLLNVLPSSIDDFSQQFRKRIQHAQERITQRLTVTPDSPT</sequence>
<protein>
    <submittedName>
        <fullName evidence="1">Uncharacterized protein</fullName>
    </submittedName>
</protein>